<evidence type="ECO:0000313" key="2">
    <source>
        <dbReference type="Proteomes" id="UP000824890"/>
    </source>
</evidence>
<name>A0ABQ8BBF1_BRANA</name>
<evidence type="ECO:0008006" key="3">
    <source>
        <dbReference type="Google" id="ProtNLM"/>
    </source>
</evidence>
<gene>
    <name evidence="1" type="ORF">HID58_041648</name>
</gene>
<keyword evidence="2" id="KW-1185">Reference proteome</keyword>
<protein>
    <recommendedName>
        <fullName evidence="3">Replication factor A C-terminal domain-containing protein</fullName>
    </recommendedName>
</protein>
<dbReference type="Proteomes" id="UP000824890">
    <property type="component" value="Unassembled WGS sequence"/>
</dbReference>
<comment type="caution">
    <text evidence="1">The sequence shown here is derived from an EMBL/GenBank/DDBJ whole genome shotgun (WGS) entry which is preliminary data.</text>
</comment>
<proteinExistence type="predicted"/>
<evidence type="ECO:0000313" key="1">
    <source>
        <dbReference type="EMBL" id="KAH0902145.1"/>
    </source>
</evidence>
<dbReference type="EMBL" id="JAGKQM010000011">
    <property type="protein sequence ID" value="KAH0902145.1"/>
    <property type="molecule type" value="Genomic_DNA"/>
</dbReference>
<organism evidence="1 2">
    <name type="scientific">Brassica napus</name>
    <name type="common">Rape</name>
    <dbReference type="NCBI Taxonomy" id="3708"/>
    <lineage>
        <taxon>Eukaryota</taxon>
        <taxon>Viridiplantae</taxon>
        <taxon>Streptophyta</taxon>
        <taxon>Embryophyta</taxon>
        <taxon>Tracheophyta</taxon>
        <taxon>Spermatophyta</taxon>
        <taxon>Magnoliopsida</taxon>
        <taxon>eudicotyledons</taxon>
        <taxon>Gunneridae</taxon>
        <taxon>Pentapetalae</taxon>
        <taxon>rosids</taxon>
        <taxon>malvids</taxon>
        <taxon>Brassicales</taxon>
        <taxon>Brassicaceae</taxon>
        <taxon>Brassiceae</taxon>
        <taxon>Brassica</taxon>
    </lineage>
</organism>
<sequence>MLPVLEQQMDGAMSHAPSSHPARVRPAMMKMRLELQANKWSLISTTRYRVEILVTDVSDTAMFVAFNGEMNKLTSGLAAAVSVSMVT</sequence>
<accession>A0ABQ8BBF1</accession>
<reference evidence="1 2" key="1">
    <citation type="submission" date="2021-05" db="EMBL/GenBank/DDBJ databases">
        <title>Genome Assembly of Synthetic Allotetraploid Brassica napus Reveals Homoeologous Exchanges between Subgenomes.</title>
        <authorList>
            <person name="Davis J.T."/>
        </authorList>
    </citation>
    <scope>NUCLEOTIDE SEQUENCE [LARGE SCALE GENOMIC DNA]</scope>
    <source>
        <strain evidence="2">cv. Da-Ae</strain>
        <tissue evidence="1">Seedling</tissue>
    </source>
</reference>